<gene>
    <name evidence="1" type="ORF">GSLYS_00005133001</name>
</gene>
<sequence>KAIYQVTFFTEPGHGEFEITLEHLVNVDQITLNPKAISRINKYGTDPACILDKNREIRQFCYCNNHSLSKSR</sequence>
<evidence type="ECO:0000313" key="2">
    <source>
        <dbReference type="Proteomes" id="UP001497497"/>
    </source>
</evidence>
<dbReference type="Proteomes" id="UP001497497">
    <property type="component" value="Unassembled WGS sequence"/>
</dbReference>
<reference evidence="1 2" key="1">
    <citation type="submission" date="2024-04" db="EMBL/GenBank/DDBJ databases">
        <authorList>
            <consortium name="Genoscope - CEA"/>
            <person name="William W."/>
        </authorList>
    </citation>
    <scope>NUCLEOTIDE SEQUENCE [LARGE SCALE GENOMIC DNA]</scope>
</reference>
<comment type="caution">
    <text evidence="1">The sequence shown here is derived from an EMBL/GenBank/DDBJ whole genome shotgun (WGS) entry which is preliminary data.</text>
</comment>
<evidence type="ECO:0000313" key="1">
    <source>
        <dbReference type="EMBL" id="CAL1531008.1"/>
    </source>
</evidence>
<name>A0AAV2HCP3_LYMST</name>
<protein>
    <submittedName>
        <fullName evidence="1">Uncharacterized protein</fullName>
    </submittedName>
</protein>
<dbReference type="AlphaFoldDB" id="A0AAV2HCP3"/>
<proteinExistence type="predicted"/>
<dbReference type="EMBL" id="CAXITT010000079">
    <property type="protein sequence ID" value="CAL1531008.1"/>
    <property type="molecule type" value="Genomic_DNA"/>
</dbReference>
<organism evidence="1 2">
    <name type="scientific">Lymnaea stagnalis</name>
    <name type="common">Great pond snail</name>
    <name type="synonym">Helix stagnalis</name>
    <dbReference type="NCBI Taxonomy" id="6523"/>
    <lineage>
        <taxon>Eukaryota</taxon>
        <taxon>Metazoa</taxon>
        <taxon>Spiralia</taxon>
        <taxon>Lophotrochozoa</taxon>
        <taxon>Mollusca</taxon>
        <taxon>Gastropoda</taxon>
        <taxon>Heterobranchia</taxon>
        <taxon>Euthyneura</taxon>
        <taxon>Panpulmonata</taxon>
        <taxon>Hygrophila</taxon>
        <taxon>Lymnaeoidea</taxon>
        <taxon>Lymnaeidae</taxon>
        <taxon>Lymnaea</taxon>
    </lineage>
</organism>
<feature type="non-terminal residue" evidence="1">
    <location>
        <position position="1"/>
    </location>
</feature>
<accession>A0AAV2HCP3</accession>
<keyword evidence="2" id="KW-1185">Reference proteome</keyword>